<dbReference type="EMBL" id="LAYJ01000111">
    <property type="protein sequence ID" value="KKI50444.1"/>
    <property type="molecule type" value="Genomic_DNA"/>
</dbReference>
<dbReference type="Pfam" id="PF00248">
    <property type="entry name" value="Aldo_ket_red"/>
    <property type="match status" value="1"/>
</dbReference>
<feature type="active site" description="Proton donor" evidence="4">
    <location>
        <position position="86"/>
    </location>
</feature>
<dbReference type="PIRSF" id="PIRSF000097">
    <property type="entry name" value="AKR"/>
    <property type="match status" value="1"/>
</dbReference>
<dbReference type="Proteomes" id="UP000034076">
    <property type="component" value="Unassembled WGS sequence"/>
</dbReference>
<evidence type="ECO:0000256" key="3">
    <source>
        <dbReference type="ARBA" id="ARBA00023002"/>
    </source>
</evidence>
<evidence type="ECO:0000256" key="4">
    <source>
        <dbReference type="PIRSR" id="PIRSR000097-1"/>
    </source>
</evidence>
<dbReference type="PANTHER" id="PTHR43827:SF3">
    <property type="entry name" value="NADP-DEPENDENT OXIDOREDUCTASE DOMAIN-CONTAINING PROTEIN"/>
    <property type="match status" value="1"/>
</dbReference>
<gene>
    <name evidence="8" type="ORF">CHK_2036</name>
</gene>
<keyword evidence="2" id="KW-0521">NADP</keyword>
<dbReference type="Gene3D" id="3.20.20.100">
    <property type="entry name" value="NADP-dependent oxidoreductase domain"/>
    <property type="match status" value="1"/>
</dbReference>
<dbReference type="SUPFAM" id="SSF51430">
    <property type="entry name" value="NAD(P)-linked oxidoreductase"/>
    <property type="match status" value="1"/>
</dbReference>
<accession>A0A0M2ND39</accession>
<dbReference type="PROSITE" id="PS00062">
    <property type="entry name" value="ALDOKETO_REDUCTASE_2"/>
    <property type="match status" value="1"/>
</dbReference>
<comment type="similarity">
    <text evidence="1">Belongs to the aldo/keto reductase family.</text>
</comment>
<dbReference type="PROSITE" id="PS00798">
    <property type="entry name" value="ALDOKETO_REDUCTASE_1"/>
    <property type="match status" value="1"/>
</dbReference>
<dbReference type="InterPro" id="IPR020471">
    <property type="entry name" value="AKR"/>
</dbReference>
<dbReference type="CDD" id="cd19071">
    <property type="entry name" value="AKR_AKR1-5-like"/>
    <property type="match status" value="1"/>
</dbReference>
<evidence type="ECO:0000313" key="8">
    <source>
        <dbReference type="EMBL" id="KKI50444.1"/>
    </source>
</evidence>
<evidence type="ECO:0000256" key="1">
    <source>
        <dbReference type="ARBA" id="ARBA00007905"/>
    </source>
</evidence>
<evidence type="ECO:0000256" key="2">
    <source>
        <dbReference type="ARBA" id="ARBA00022857"/>
    </source>
</evidence>
<evidence type="ECO:0000256" key="5">
    <source>
        <dbReference type="PIRSR" id="PIRSR000097-2"/>
    </source>
</evidence>
<dbReference type="AlphaFoldDB" id="A0A0M2ND39"/>
<reference evidence="8 9" key="1">
    <citation type="submission" date="2015-04" db="EMBL/GenBank/DDBJ databases">
        <title>Draft genome sequence of bacteremic isolate Catabacter hongkongensis type strain HKU16T.</title>
        <authorList>
            <person name="Lau S.K."/>
            <person name="Teng J.L."/>
            <person name="Huang Y."/>
            <person name="Curreem S.O."/>
            <person name="Tsui S.K."/>
            <person name="Woo P.C."/>
        </authorList>
    </citation>
    <scope>NUCLEOTIDE SEQUENCE [LARGE SCALE GENOMIC DNA]</scope>
    <source>
        <strain evidence="8 9">HKU16</strain>
    </source>
</reference>
<feature type="binding site" evidence="5">
    <location>
        <position position="144"/>
    </location>
    <ligand>
        <name>substrate</name>
    </ligand>
</feature>
<dbReference type="PRINTS" id="PR00069">
    <property type="entry name" value="ALDKETRDTASE"/>
</dbReference>
<dbReference type="GO" id="GO:0016616">
    <property type="term" value="F:oxidoreductase activity, acting on the CH-OH group of donors, NAD or NADP as acceptor"/>
    <property type="evidence" value="ECO:0007669"/>
    <property type="project" value="UniProtKB-ARBA"/>
</dbReference>
<dbReference type="PANTHER" id="PTHR43827">
    <property type="entry name" value="2,5-DIKETO-D-GLUCONIC ACID REDUCTASE"/>
    <property type="match status" value="1"/>
</dbReference>
<dbReference type="STRING" id="270498.CHK_2036"/>
<dbReference type="PATRIC" id="fig|270498.16.peg.2987"/>
<keyword evidence="3" id="KW-0560">Oxidoreductase</keyword>
<keyword evidence="9" id="KW-1185">Reference proteome</keyword>
<evidence type="ECO:0000256" key="6">
    <source>
        <dbReference type="PIRSR" id="PIRSR000097-3"/>
    </source>
</evidence>
<dbReference type="PROSITE" id="PS00063">
    <property type="entry name" value="ALDOKETO_REDUCTASE_3"/>
    <property type="match status" value="1"/>
</dbReference>
<dbReference type="InterPro" id="IPR018170">
    <property type="entry name" value="Aldo/ket_reductase_CS"/>
</dbReference>
<feature type="domain" description="NADP-dependent oxidoreductase" evidence="7">
    <location>
        <begin position="52"/>
        <end position="302"/>
    </location>
</feature>
<protein>
    <submittedName>
        <fullName evidence="8">Oxidoreductase of aldo/keto reductase family, subgroup 1</fullName>
    </submittedName>
</protein>
<organism evidence="8 9">
    <name type="scientific">Christensenella hongkongensis</name>
    <dbReference type="NCBI Taxonomy" id="270498"/>
    <lineage>
        <taxon>Bacteria</taxon>
        <taxon>Bacillati</taxon>
        <taxon>Bacillota</taxon>
        <taxon>Clostridia</taxon>
        <taxon>Christensenellales</taxon>
        <taxon>Christensenellaceae</taxon>
        <taxon>Christensenella</taxon>
    </lineage>
</organism>
<name>A0A0M2ND39_9FIRM</name>
<feature type="site" description="Lowers pKa of active site Tyr" evidence="6">
    <location>
        <position position="111"/>
    </location>
</feature>
<dbReference type="InterPro" id="IPR036812">
    <property type="entry name" value="NAD(P)_OxRdtase_dom_sf"/>
</dbReference>
<dbReference type="FunFam" id="3.20.20.100:FF:000015">
    <property type="entry name" value="Oxidoreductase, aldo/keto reductase family"/>
    <property type="match status" value="1"/>
</dbReference>
<sequence>MTGRMTHYGFALISFHEKLMMKEEKIKEGFTIMAESLTDTFTLKNGVEIPCIGFGTWQTPDGETAVKSVEAALACGYRHIDTAAAYGNEQSVGKAIRESGVKREELFVTSKLWNDSHGYEKTMKAFERTMEDLGLEYLDLYLIHWPRPAQFHDDWEEANNGTWQAFEELYRANKIRAIGVSNFMPHHVDALLKKAKVAPMVNQINYHPGLMQKDVVDYCAKHGIFIEAYSPLGTGKMLGNPMLLEIAEQYGKSVAQVCIRWVLQNGALPLPKSVTPARIEENTKVFDFEISAGDMARIDAMIDPDGLANDPDTIDF</sequence>
<dbReference type="InterPro" id="IPR023210">
    <property type="entry name" value="NADP_OxRdtase_dom"/>
</dbReference>
<evidence type="ECO:0000259" key="7">
    <source>
        <dbReference type="Pfam" id="PF00248"/>
    </source>
</evidence>
<evidence type="ECO:0000313" key="9">
    <source>
        <dbReference type="Proteomes" id="UP000034076"/>
    </source>
</evidence>
<proteinExistence type="inferred from homology"/>
<comment type="caution">
    <text evidence="8">The sequence shown here is derived from an EMBL/GenBank/DDBJ whole genome shotgun (WGS) entry which is preliminary data.</text>
</comment>